<gene>
    <name evidence="1" type="ORF">EPV75_08045</name>
</gene>
<dbReference type="AlphaFoldDB" id="A0A410H3X1"/>
<dbReference type="Proteomes" id="UP000285478">
    <property type="component" value="Chromosome"/>
</dbReference>
<accession>A0A410H3X1</accession>
<protein>
    <submittedName>
        <fullName evidence="1">Uncharacterized protein</fullName>
    </submittedName>
</protein>
<reference evidence="1 2" key="1">
    <citation type="journal article" date="2018" name="Environ. Microbiol.">
        <title>Genomes of ubiquitous marine and hypersaline Hydrogenovibrio, Thiomicrorhabdus and Thiomicrospira spp. encode a diversity of mechanisms to sustain chemolithoautotrophy in heterogeneous environments.</title>
        <authorList>
            <person name="Scott K.M."/>
            <person name="Williams J."/>
            <person name="Porter C.M.B."/>
            <person name="Russel S."/>
            <person name="Harmer T.L."/>
            <person name="Paul J.H."/>
            <person name="Antonen K.M."/>
            <person name="Bridges M.K."/>
            <person name="Camper G.J."/>
            <person name="Campla C.K."/>
            <person name="Casella L.G."/>
            <person name="Chase E."/>
            <person name="Conrad J.W."/>
            <person name="Cruz M.C."/>
            <person name="Dunlap D.S."/>
            <person name="Duran L."/>
            <person name="Fahsbender E.M."/>
            <person name="Goldsmith D.B."/>
            <person name="Keeley R.F."/>
            <person name="Kondoff M.R."/>
            <person name="Kussy B.I."/>
            <person name="Lane M.K."/>
            <person name="Lawler S."/>
            <person name="Leigh B.A."/>
            <person name="Lewis C."/>
            <person name="Lostal L.M."/>
            <person name="Marking D."/>
            <person name="Mancera P.A."/>
            <person name="McClenthan E.C."/>
            <person name="McIntyre E.A."/>
            <person name="Mine J.A."/>
            <person name="Modi S."/>
            <person name="Moore B.D."/>
            <person name="Morgan W.A."/>
            <person name="Nelson K.M."/>
            <person name="Nguyen K.N."/>
            <person name="Ogburn N."/>
            <person name="Parrino D.G."/>
            <person name="Pedapudi A.D."/>
            <person name="Pelham R.P."/>
            <person name="Preece A.M."/>
            <person name="Rampersad E.A."/>
            <person name="Richardson J.C."/>
            <person name="Rodgers C.M."/>
            <person name="Schaffer B.L."/>
            <person name="Sheridan N.E."/>
            <person name="Solone M.R."/>
            <person name="Staley Z.R."/>
            <person name="Tabuchi M."/>
            <person name="Waide R.J."/>
            <person name="Wanjugi P.W."/>
            <person name="Young S."/>
            <person name="Clum A."/>
            <person name="Daum C."/>
            <person name="Huntemann M."/>
            <person name="Ivanova N."/>
            <person name="Kyrpides N."/>
            <person name="Mikhailova N."/>
            <person name="Palaniappan K."/>
            <person name="Pillay M."/>
            <person name="Reddy T.B.K."/>
            <person name="Shapiro N."/>
            <person name="Stamatis D."/>
            <person name="Varghese N."/>
            <person name="Woyke T."/>
            <person name="Boden R."/>
            <person name="Freyermuth S.K."/>
            <person name="Kerfeld C.A."/>
        </authorList>
    </citation>
    <scope>NUCLEOTIDE SEQUENCE [LARGE SCALE GENOMIC DNA]</scope>
    <source>
        <strain evidence="1 2">JR-2</strain>
    </source>
</reference>
<proteinExistence type="predicted"/>
<name>A0A410H3X1_9GAMM</name>
<keyword evidence="2" id="KW-1185">Reference proteome</keyword>
<evidence type="ECO:0000313" key="2">
    <source>
        <dbReference type="Proteomes" id="UP000285478"/>
    </source>
</evidence>
<organism evidence="1 2">
    <name type="scientific">Hydrogenovibrio thermophilus</name>
    <dbReference type="NCBI Taxonomy" id="265883"/>
    <lineage>
        <taxon>Bacteria</taxon>
        <taxon>Pseudomonadati</taxon>
        <taxon>Pseudomonadota</taxon>
        <taxon>Gammaproteobacteria</taxon>
        <taxon>Thiotrichales</taxon>
        <taxon>Piscirickettsiaceae</taxon>
        <taxon>Hydrogenovibrio</taxon>
    </lineage>
</organism>
<sequence length="142" mass="16339">MSCCPANFCQFQFPDGPPLTDNPVTNLNARYLFLPYGTLLQEGEVVRIWMESGQTQTVLLEAKVPLAIKPSGVTGQEHGVFLPWQLIALDSGMEEEDIRKWYFHPLHNPETQAVVLKFKHPLNTKPTLKMRLMQWLYKLRTL</sequence>
<evidence type="ECO:0000313" key="1">
    <source>
        <dbReference type="EMBL" id="QAB15623.1"/>
    </source>
</evidence>
<dbReference type="EMBL" id="CP035033">
    <property type="protein sequence ID" value="QAB15623.1"/>
    <property type="molecule type" value="Genomic_DNA"/>
</dbReference>
<dbReference type="RefSeq" id="WP_128385039.1">
    <property type="nucleotide sequence ID" value="NZ_CP035033.1"/>
</dbReference>
<dbReference type="KEGG" id="htr:EPV75_08045"/>